<dbReference type="SMART" id="SM00715">
    <property type="entry name" value="LA"/>
    <property type="match status" value="1"/>
</dbReference>
<feature type="region of interest" description="Disordered" evidence="3">
    <location>
        <begin position="774"/>
        <end position="796"/>
    </location>
</feature>
<feature type="compositionally biased region" description="Polar residues" evidence="3">
    <location>
        <begin position="415"/>
        <end position="425"/>
    </location>
</feature>
<dbReference type="PANTHER" id="PTHR22792:SF132">
    <property type="entry name" value="LA-RELATED PROTEIN 1"/>
    <property type="match status" value="1"/>
</dbReference>
<feature type="compositionally biased region" description="Low complexity" evidence="3">
    <location>
        <begin position="26"/>
        <end position="38"/>
    </location>
</feature>
<dbReference type="Proteomes" id="UP000297716">
    <property type="component" value="Unassembled WGS sequence"/>
</dbReference>
<dbReference type="OrthoDB" id="340227at2759"/>
<dbReference type="InterPro" id="IPR036388">
    <property type="entry name" value="WH-like_DNA-bd_sf"/>
</dbReference>
<keyword evidence="6" id="KW-1185">Reference proteome</keyword>
<dbReference type="PROSITE" id="PS50961">
    <property type="entry name" value="HTH_LA"/>
    <property type="match status" value="1"/>
</dbReference>
<proteinExistence type="predicted"/>
<keyword evidence="1 2" id="KW-0694">RNA-binding</keyword>
<feature type="region of interest" description="Disordered" evidence="3">
    <location>
        <begin position="1"/>
        <end position="178"/>
    </location>
</feature>
<feature type="region of interest" description="Disordered" evidence="3">
    <location>
        <begin position="825"/>
        <end position="846"/>
    </location>
</feature>
<feature type="compositionally biased region" description="Basic and acidic residues" evidence="3">
    <location>
        <begin position="154"/>
        <end position="171"/>
    </location>
</feature>
<dbReference type="GO" id="GO:0010494">
    <property type="term" value="C:cytoplasmic stress granule"/>
    <property type="evidence" value="ECO:0007669"/>
    <property type="project" value="TreeGrafter"/>
</dbReference>
<feature type="compositionally biased region" description="Basic and acidic residues" evidence="3">
    <location>
        <begin position="301"/>
        <end position="312"/>
    </location>
</feature>
<feature type="compositionally biased region" description="Polar residues" evidence="3">
    <location>
        <begin position="39"/>
        <end position="79"/>
    </location>
</feature>
<dbReference type="AlphaFoldDB" id="A0A4Z0YHT5"/>
<reference evidence="5 6" key="1">
    <citation type="submission" date="2019-03" db="EMBL/GenBank/DDBJ databases">
        <title>Draft genome sequence of Xylaria hypoxylon DSM 108379, a ubiquitous saprotrophic-parasitic fungi on hardwood.</title>
        <authorList>
            <person name="Buettner E."/>
            <person name="Leonhardt S."/>
            <person name="Gebauer A.M."/>
            <person name="Liers C."/>
            <person name="Hofrichter M."/>
            <person name="Kellner H."/>
        </authorList>
    </citation>
    <scope>NUCLEOTIDE SEQUENCE [LARGE SCALE GENOMIC DNA]</scope>
    <source>
        <strain evidence="5 6">DSM 108379</strain>
    </source>
</reference>
<feature type="compositionally biased region" description="Basic and acidic residues" evidence="3">
    <location>
        <begin position="393"/>
        <end position="414"/>
    </location>
</feature>
<dbReference type="PANTHER" id="PTHR22792">
    <property type="entry name" value="LUPUS LA PROTEIN-RELATED"/>
    <property type="match status" value="1"/>
</dbReference>
<dbReference type="Gene3D" id="1.10.10.10">
    <property type="entry name" value="Winged helix-like DNA-binding domain superfamily/Winged helix DNA-binding domain"/>
    <property type="match status" value="1"/>
</dbReference>
<dbReference type="CDD" id="cd07323">
    <property type="entry name" value="LAM"/>
    <property type="match status" value="1"/>
</dbReference>
<feature type="compositionally biased region" description="Low complexity" evidence="3">
    <location>
        <begin position="96"/>
        <end position="111"/>
    </location>
</feature>
<evidence type="ECO:0000313" key="6">
    <source>
        <dbReference type="Proteomes" id="UP000297716"/>
    </source>
</evidence>
<feature type="domain" description="HTH La-type RNA-binding" evidence="4">
    <location>
        <begin position="590"/>
        <end position="679"/>
    </location>
</feature>
<dbReference type="SUPFAM" id="SSF46785">
    <property type="entry name" value="Winged helix' DNA-binding domain"/>
    <property type="match status" value="1"/>
</dbReference>
<feature type="compositionally biased region" description="Gly residues" evidence="3">
    <location>
        <begin position="342"/>
        <end position="352"/>
    </location>
</feature>
<comment type="caution">
    <text evidence="5">The sequence shown here is derived from an EMBL/GenBank/DDBJ whole genome shotgun (WGS) entry which is preliminary data.</text>
</comment>
<dbReference type="GO" id="GO:0003723">
    <property type="term" value="F:RNA binding"/>
    <property type="evidence" value="ECO:0007669"/>
    <property type="project" value="UniProtKB-UniRule"/>
</dbReference>
<feature type="compositionally biased region" description="Polar residues" evidence="3">
    <location>
        <begin position="361"/>
        <end position="383"/>
    </location>
</feature>
<dbReference type="EMBL" id="SKBN01000345">
    <property type="protein sequence ID" value="TGJ78825.1"/>
    <property type="molecule type" value="Genomic_DNA"/>
</dbReference>
<accession>A0A4Z0YHT5</accession>
<evidence type="ECO:0000259" key="4">
    <source>
        <dbReference type="PROSITE" id="PS50961"/>
    </source>
</evidence>
<feature type="region of interest" description="Disordered" evidence="3">
    <location>
        <begin position="195"/>
        <end position="570"/>
    </location>
</feature>
<dbReference type="STRING" id="37992.A0A4Z0YHT5"/>
<feature type="compositionally biased region" description="Polar residues" evidence="3">
    <location>
        <begin position="1"/>
        <end position="12"/>
    </location>
</feature>
<dbReference type="InterPro" id="IPR036390">
    <property type="entry name" value="WH_DNA-bd_sf"/>
</dbReference>
<evidence type="ECO:0000256" key="1">
    <source>
        <dbReference type="ARBA" id="ARBA00022884"/>
    </source>
</evidence>
<dbReference type="InterPro" id="IPR006630">
    <property type="entry name" value="La_HTH"/>
</dbReference>
<protein>
    <recommendedName>
        <fullName evidence="4">HTH La-type RNA-binding domain-containing protein</fullName>
    </recommendedName>
</protein>
<feature type="compositionally biased region" description="Polar residues" evidence="3">
    <location>
        <begin position="825"/>
        <end position="834"/>
    </location>
</feature>
<feature type="compositionally biased region" description="Polar residues" evidence="3">
    <location>
        <begin position="774"/>
        <end position="791"/>
    </location>
</feature>
<feature type="compositionally biased region" description="Polar residues" evidence="3">
    <location>
        <begin position="496"/>
        <end position="517"/>
    </location>
</feature>
<evidence type="ECO:0000313" key="5">
    <source>
        <dbReference type="EMBL" id="TGJ78825.1"/>
    </source>
</evidence>
<organism evidence="5 6">
    <name type="scientific">Xylaria hypoxylon</name>
    <dbReference type="NCBI Taxonomy" id="37992"/>
    <lineage>
        <taxon>Eukaryota</taxon>
        <taxon>Fungi</taxon>
        <taxon>Dikarya</taxon>
        <taxon>Ascomycota</taxon>
        <taxon>Pezizomycotina</taxon>
        <taxon>Sordariomycetes</taxon>
        <taxon>Xylariomycetidae</taxon>
        <taxon>Xylariales</taxon>
        <taxon>Xylariaceae</taxon>
        <taxon>Xylaria</taxon>
    </lineage>
</organism>
<name>A0A4Z0YHT5_9PEZI</name>
<evidence type="ECO:0000256" key="2">
    <source>
        <dbReference type="PROSITE-ProRule" id="PRU00332"/>
    </source>
</evidence>
<feature type="compositionally biased region" description="Polar residues" evidence="3">
    <location>
        <begin position="204"/>
        <end position="224"/>
    </location>
</feature>
<feature type="compositionally biased region" description="Basic and acidic residues" evidence="3">
    <location>
        <begin position="451"/>
        <end position="471"/>
    </location>
</feature>
<feature type="compositionally biased region" description="Polar residues" evidence="3">
    <location>
        <begin position="552"/>
        <end position="561"/>
    </location>
</feature>
<dbReference type="GO" id="GO:0005829">
    <property type="term" value="C:cytosol"/>
    <property type="evidence" value="ECO:0007669"/>
    <property type="project" value="TreeGrafter"/>
</dbReference>
<evidence type="ECO:0000256" key="3">
    <source>
        <dbReference type="SAM" id="MobiDB-lite"/>
    </source>
</evidence>
<sequence>MSTSNSTSTFSYAQAAKGQLPAQVATSQQSPNQSQTPSVTGTQSRDANTTSTSTRAPSVAVSTLSNDNDSSRSVQSTSAKPDASRLNGVEANQDDVNTVTSVAGSTVSSKVGMDLPPVDGVARSTESRGRSINPGSDAGEHYEGKKSKKPRKGKSAEKESEAGQELEKEIPPPKVELSEAPLPSVNFWVQRQQTAQAKVVDQPANASTIQPQTYAESKTRSSPSEAVEGNRVPFNGKQGSKKDGEPSRNGNNQGPKKAGPRGARTQEKEPDTNLLANNPASWPTPETAAVNLKVQPQAQPEKSEKEDKEDASAAKPKQKKEWVHLPNFVPSVKFETALPGRGPRGGRAGGSRGGRDAAGSHQATASSTDRPQETNASSRTNSGPKRAPIEGSGPREGRKNIPHAEHPKVLKEPTPDNTNGEQLKANQPGVVNGITHEQLGQPPVLSQDSEENVKSSDSHKDIRTQSNRDAHPQGQNGSNHRSGERLRGGGRGRGGFNQNNPNGMSHYPQNPYTTQHHAYQFPPNGSRHMAPYGTGYQPMSYSFPGQPGPGQRKSTNGNRRQGSGRVPTMAPMNVPYDTNMYPPPNGGIFPYDSGNLIQLIQSQVEYYFSTENFVKDWYMRTHMDSQGFVPMNLIASFNRMRELVLDINILRQACIDSTVVELVMSGDGVERVRSKEGWEKWVIPDKNLRDPAARHDGPSTWHSFSTGFQHSMLSPQYPVETPQVFSPTNEHGFTHYPNGNYGVPPLNVATVNGINGHARPQESQLSAAVPEFSPSTTSTFNGLKSASQTGSENKKGLVNRELNGVTSPHEHHSSVTNGVMHNQSQTSIDASHPTNGVGPTRAIEGH</sequence>
<gene>
    <name evidence="5" type="ORF">E0Z10_g9939</name>
</gene>
<dbReference type="GO" id="GO:0045727">
    <property type="term" value="P:positive regulation of translation"/>
    <property type="evidence" value="ECO:0007669"/>
    <property type="project" value="TreeGrafter"/>
</dbReference>
<dbReference type="InterPro" id="IPR045180">
    <property type="entry name" value="La_dom_prot"/>
</dbReference>
<dbReference type="Pfam" id="PF05383">
    <property type="entry name" value="La"/>
    <property type="match status" value="1"/>
</dbReference>